<dbReference type="EMBL" id="JBFXLR010000036">
    <property type="protein sequence ID" value="KAL2845602.1"/>
    <property type="molecule type" value="Genomic_DNA"/>
</dbReference>
<protein>
    <submittedName>
        <fullName evidence="2">Uncharacterized protein</fullName>
    </submittedName>
</protein>
<name>A0ABR4JZU3_9EURO</name>
<gene>
    <name evidence="2" type="ORF">BJX68DRAFT_256778</name>
</gene>
<dbReference type="Proteomes" id="UP001610444">
    <property type="component" value="Unassembled WGS sequence"/>
</dbReference>
<evidence type="ECO:0000313" key="3">
    <source>
        <dbReference type="Proteomes" id="UP001610444"/>
    </source>
</evidence>
<dbReference type="RefSeq" id="XP_070896736.1">
    <property type="nucleotide sequence ID" value="XM_071043232.1"/>
</dbReference>
<feature type="transmembrane region" description="Helical" evidence="1">
    <location>
        <begin position="242"/>
        <end position="260"/>
    </location>
</feature>
<comment type="caution">
    <text evidence="2">The sequence shown here is derived from an EMBL/GenBank/DDBJ whole genome shotgun (WGS) entry which is preliminary data.</text>
</comment>
<keyword evidence="1" id="KW-1133">Transmembrane helix</keyword>
<keyword evidence="1" id="KW-0472">Membrane</keyword>
<evidence type="ECO:0000313" key="2">
    <source>
        <dbReference type="EMBL" id="KAL2845602.1"/>
    </source>
</evidence>
<keyword evidence="3" id="KW-1185">Reference proteome</keyword>
<sequence>MSSEHGSAVVLLCWGERTSCSIMPVPVAHPEDEVATWTELNNAWYARRGDWRRKLPCYGIKSVDIVEMTMLGLKNGSDQFGRERLQLDIDRSLPILNPGCSYECETGMADCDGNCSCSRCVPGWLDAEKCPIEILCAARRGLVLLDTLPMMRLVFSNPPLAASNDFLAKGNLVYSHRDVLYEINYGYEWQHCPGLREIKFRGLVIKEGWIVDTRHVVLPLGATIFLGVVIVAKFLFDWSTAWNVGSFFVALVGLLFMWMTHMTSQLE</sequence>
<evidence type="ECO:0000256" key="1">
    <source>
        <dbReference type="SAM" id="Phobius"/>
    </source>
</evidence>
<keyword evidence="1" id="KW-0812">Transmembrane</keyword>
<organism evidence="2 3">
    <name type="scientific">Aspergillus pseudodeflectus</name>
    <dbReference type="NCBI Taxonomy" id="176178"/>
    <lineage>
        <taxon>Eukaryota</taxon>
        <taxon>Fungi</taxon>
        <taxon>Dikarya</taxon>
        <taxon>Ascomycota</taxon>
        <taxon>Pezizomycotina</taxon>
        <taxon>Eurotiomycetes</taxon>
        <taxon>Eurotiomycetidae</taxon>
        <taxon>Eurotiales</taxon>
        <taxon>Aspergillaceae</taxon>
        <taxon>Aspergillus</taxon>
        <taxon>Aspergillus subgen. Nidulantes</taxon>
    </lineage>
</organism>
<reference evidence="2 3" key="1">
    <citation type="submission" date="2024-07" db="EMBL/GenBank/DDBJ databases">
        <title>Section-level genome sequencing and comparative genomics of Aspergillus sections Usti and Cavernicolus.</title>
        <authorList>
            <consortium name="Lawrence Berkeley National Laboratory"/>
            <person name="Nybo J.L."/>
            <person name="Vesth T.C."/>
            <person name="Theobald S."/>
            <person name="Frisvad J.C."/>
            <person name="Larsen T.O."/>
            <person name="Kjaerboelling I."/>
            <person name="Rothschild-Mancinelli K."/>
            <person name="Lyhne E.K."/>
            <person name="Kogle M.E."/>
            <person name="Barry K."/>
            <person name="Clum A."/>
            <person name="Na H."/>
            <person name="Ledsgaard L."/>
            <person name="Lin J."/>
            <person name="Lipzen A."/>
            <person name="Kuo A."/>
            <person name="Riley R."/>
            <person name="Mondo S."/>
            <person name="LaButti K."/>
            <person name="Haridas S."/>
            <person name="Pangalinan J."/>
            <person name="Salamov A.A."/>
            <person name="Simmons B.A."/>
            <person name="Magnuson J.K."/>
            <person name="Chen J."/>
            <person name="Drula E."/>
            <person name="Henrissat B."/>
            <person name="Wiebenga A."/>
            <person name="Lubbers R.J."/>
            <person name="Gomes A.C."/>
            <person name="Macurrencykelacurrency M.R."/>
            <person name="Stajich J."/>
            <person name="Grigoriev I.V."/>
            <person name="Mortensen U.H."/>
            <person name="De vries R.P."/>
            <person name="Baker S.E."/>
            <person name="Andersen M.R."/>
        </authorList>
    </citation>
    <scope>NUCLEOTIDE SEQUENCE [LARGE SCALE GENOMIC DNA]</scope>
    <source>
        <strain evidence="2 3">CBS 756.74</strain>
    </source>
</reference>
<dbReference type="GeneID" id="98158396"/>
<proteinExistence type="predicted"/>
<feature type="transmembrane region" description="Helical" evidence="1">
    <location>
        <begin position="216"/>
        <end position="236"/>
    </location>
</feature>
<accession>A0ABR4JZU3</accession>